<protein>
    <submittedName>
        <fullName evidence="5">Ankyrin repeat domain-containing protein</fullName>
    </submittedName>
</protein>
<dbReference type="RefSeq" id="WP_206714018.1">
    <property type="nucleotide sequence ID" value="NZ_CP071091.1"/>
</dbReference>
<organism evidence="5 6">
    <name type="scientific">Myxococcus landrumensis</name>
    <dbReference type="NCBI Taxonomy" id="2813577"/>
    <lineage>
        <taxon>Bacteria</taxon>
        <taxon>Pseudomonadati</taxon>
        <taxon>Myxococcota</taxon>
        <taxon>Myxococcia</taxon>
        <taxon>Myxococcales</taxon>
        <taxon>Cystobacterineae</taxon>
        <taxon>Myxococcaceae</taxon>
        <taxon>Myxococcus</taxon>
    </lineage>
</organism>
<dbReference type="SUPFAM" id="SSF48403">
    <property type="entry name" value="Ankyrin repeat"/>
    <property type="match status" value="2"/>
</dbReference>
<name>A0ABX7N125_9BACT</name>
<keyword evidence="1" id="KW-0677">Repeat</keyword>
<feature type="repeat" description="ANK" evidence="3">
    <location>
        <begin position="293"/>
        <end position="325"/>
    </location>
</feature>
<dbReference type="Pfam" id="PF00023">
    <property type="entry name" value="Ank"/>
    <property type="match status" value="1"/>
</dbReference>
<dbReference type="SMART" id="SM00248">
    <property type="entry name" value="ANK"/>
    <property type="match status" value="4"/>
</dbReference>
<dbReference type="Proteomes" id="UP000663090">
    <property type="component" value="Chromosome"/>
</dbReference>
<dbReference type="InterPro" id="IPR036770">
    <property type="entry name" value="Ankyrin_rpt-contain_sf"/>
</dbReference>
<accession>A0ABX7N125</accession>
<evidence type="ECO:0000313" key="5">
    <source>
        <dbReference type="EMBL" id="QSQ12288.1"/>
    </source>
</evidence>
<evidence type="ECO:0000313" key="6">
    <source>
        <dbReference type="Proteomes" id="UP000663090"/>
    </source>
</evidence>
<dbReference type="Pfam" id="PF12796">
    <property type="entry name" value="Ank_2"/>
    <property type="match status" value="1"/>
</dbReference>
<dbReference type="PANTHER" id="PTHR24171">
    <property type="entry name" value="ANKYRIN REPEAT DOMAIN-CONTAINING PROTEIN 39-RELATED"/>
    <property type="match status" value="1"/>
</dbReference>
<feature type="repeat" description="ANK" evidence="3">
    <location>
        <begin position="326"/>
        <end position="361"/>
    </location>
</feature>
<gene>
    <name evidence="5" type="ORF">JY572_28520</name>
</gene>
<dbReference type="PROSITE" id="PS50297">
    <property type="entry name" value="ANK_REP_REGION"/>
    <property type="match status" value="2"/>
</dbReference>
<feature type="signal peptide" evidence="4">
    <location>
        <begin position="1"/>
        <end position="25"/>
    </location>
</feature>
<keyword evidence="6" id="KW-1185">Reference proteome</keyword>
<dbReference type="Gene3D" id="1.25.40.20">
    <property type="entry name" value="Ankyrin repeat-containing domain"/>
    <property type="match status" value="2"/>
</dbReference>
<dbReference type="PANTHER" id="PTHR24171:SF8">
    <property type="entry name" value="BRCA1-ASSOCIATED RING DOMAIN PROTEIN 1"/>
    <property type="match status" value="1"/>
</dbReference>
<evidence type="ECO:0000256" key="3">
    <source>
        <dbReference type="PROSITE-ProRule" id="PRU00023"/>
    </source>
</evidence>
<sequence length="473" mass="51141">MRPLFFRVLSSWVLVCVVLSSGSSAATTFVLRRETPFKPKVPVIDAARGGVVEQMRSLLGGSTAVNRTDDPTGDFPHMTPLMVASEKGHTQIVRMLLKAKADLHLRVPRHRSVWPPQGWSARCFARSALKPGPEKLLVQAGASGDEACLVEADFLAAVRKKDAKRALLLGGRAKGQIQQEVLRAALDLAREQQSLAMVRAVDAAGFNPRQPVHVSLRVAPGMDVSMRPGSSIIITIPSLIERAMEDYDEKAVLALVKAGHPPPGLVPLMKTWMDSVVLHLVKTGAHPDSREEGGDTPLITALQRQNPVLVDALLTAGADVNLLGKEGMTPLMAALRDYDSVEVSLVERLLDAKADINKATGDRTPLMEAASRCLPKVVALLLRRGARWDVLPDGGAGLYEEAVVSQVSCPERVTVQVIQALREGGVPLQHPDETHLDWLRVRARKSQMLASQLYAAGLRPEKAPPKPPPGASR</sequence>
<dbReference type="EMBL" id="CP071091">
    <property type="protein sequence ID" value="QSQ12288.1"/>
    <property type="molecule type" value="Genomic_DNA"/>
</dbReference>
<feature type="chain" id="PRO_5045659133" evidence="4">
    <location>
        <begin position="26"/>
        <end position="473"/>
    </location>
</feature>
<evidence type="ECO:0000256" key="2">
    <source>
        <dbReference type="ARBA" id="ARBA00023043"/>
    </source>
</evidence>
<proteinExistence type="predicted"/>
<keyword evidence="2 3" id="KW-0040">ANK repeat</keyword>
<feature type="repeat" description="ANK" evidence="3">
    <location>
        <begin position="76"/>
        <end position="108"/>
    </location>
</feature>
<evidence type="ECO:0000256" key="4">
    <source>
        <dbReference type="SAM" id="SignalP"/>
    </source>
</evidence>
<keyword evidence="4" id="KW-0732">Signal</keyword>
<evidence type="ECO:0000256" key="1">
    <source>
        <dbReference type="ARBA" id="ARBA00022737"/>
    </source>
</evidence>
<dbReference type="PROSITE" id="PS50088">
    <property type="entry name" value="ANK_REPEAT"/>
    <property type="match status" value="3"/>
</dbReference>
<dbReference type="InterPro" id="IPR002110">
    <property type="entry name" value="Ankyrin_rpt"/>
</dbReference>
<reference evidence="5 6" key="1">
    <citation type="submission" date="2021-02" db="EMBL/GenBank/DDBJ databases">
        <title>De Novo genome assembly of isolated myxobacteria.</title>
        <authorList>
            <person name="Stevens D.C."/>
        </authorList>
    </citation>
    <scope>NUCLEOTIDE SEQUENCE [LARGE SCALE GENOMIC DNA]</scope>
    <source>
        <strain evidence="5 6">SCHIC003</strain>
    </source>
</reference>